<keyword evidence="2" id="KW-1185">Reference proteome</keyword>
<dbReference type="Proteomes" id="UP000886520">
    <property type="component" value="Chromosome 4"/>
</dbReference>
<dbReference type="OrthoDB" id="1876889at2759"/>
<comment type="caution">
    <text evidence="1">The sequence shown here is derived from an EMBL/GenBank/DDBJ whole genome shotgun (WGS) entry which is preliminary data.</text>
</comment>
<organism evidence="1 2">
    <name type="scientific">Adiantum capillus-veneris</name>
    <name type="common">Maidenhair fern</name>
    <dbReference type="NCBI Taxonomy" id="13818"/>
    <lineage>
        <taxon>Eukaryota</taxon>
        <taxon>Viridiplantae</taxon>
        <taxon>Streptophyta</taxon>
        <taxon>Embryophyta</taxon>
        <taxon>Tracheophyta</taxon>
        <taxon>Polypodiopsida</taxon>
        <taxon>Polypodiidae</taxon>
        <taxon>Polypodiales</taxon>
        <taxon>Pteridineae</taxon>
        <taxon>Pteridaceae</taxon>
        <taxon>Vittarioideae</taxon>
        <taxon>Adiantum</taxon>
    </lineage>
</organism>
<proteinExistence type="predicted"/>
<dbReference type="PANTHER" id="PTHR31257">
    <property type="entry name" value="RICIN B-LIKE LECTIN EULS3"/>
    <property type="match status" value="1"/>
</dbReference>
<sequence length="327" mass="35866">MAAPVFYTISSVQYQGYKLTQRGPQVVLEAEDTDNPFQVWYKDDWWRFTEDKAGNPAFALINNGSKAALKADADATPSHVSLFTEYDRSKDTTLTTAWTLRAVSSSSEYVTIFSVALQMPLRLGIGASAPKPGEGVAAILNASSSSATGTWTLEAFVPKAYILQSQWVSQILVAKPPHTDVTFTSGAGSFNNELGVVGVNQANTNGVQEVWYKVPAASPLEDSNSSFFIISKMNGKALKGSTKPGDKVILTEFDPLDYNFVWSEDRSLSNGQRYLAINLANSDSKLHWFLPPDNEYQNAAYNHPLTLREATSSSNTRSQWSFVPFTS</sequence>
<reference evidence="1" key="1">
    <citation type="submission" date="2021-01" db="EMBL/GenBank/DDBJ databases">
        <title>Adiantum capillus-veneris genome.</title>
        <authorList>
            <person name="Fang Y."/>
            <person name="Liao Q."/>
        </authorList>
    </citation>
    <scope>NUCLEOTIDE SEQUENCE</scope>
    <source>
        <strain evidence="1">H3</strain>
        <tissue evidence="1">Leaf</tissue>
    </source>
</reference>
<dbReference type="InterPro" id="IPR040249">
    <property type="entry name" value="Ricin_B-like_lectin_EULS3-like"/>
</dbReference>
<gene>
    <name evidence="1" type="ORF">GOP47_0004475</name>
</gene>
<dbReference type="PANTHER" id="PTHR31257:SF2">
    <property type="entry name" value="RICIN B-LIKE LECTIN EULS3"/>
    <property type="match status" value="1"/>
</dbReference>
<protein>
    <submittedName>
        <fullName evidence="1">Uncharacterized protein</fullName>
    </submittedName>
</protein>
<evidence type="ECO:0000313" key="1">
    <source>
        <dbReference type="EMBL" id="KAI5081292.1"/>
    </source>
</evidence>
<evidence type="ECO:0000313" key="2">
    <source>
        <dbReference type="Proteomes" id="UP000886520"/>
    </source>
</evidence>
<dbReference type="EMBL" id="JABFUD020000004">
    <property type="protein sequence ID" value="KAI5081292.1"/>
    <property type="molecule type" value="Genomic_DNA"/>
</dbReference>
<accession>A0A9D4ZPL6</accession>
<name>A0A9D4ZPL6_ADICA</name>
<dbReference type="AlphaFoldDB" id="A0A9D4ZPL6"/>